<evidence type="ECO:0000313" key="3">
    <source>
        <dbReference type="EMBL" id="OGZ41114.1"/>
    </source>
</evidence>
<dbReference type="Proteomes" id="UP000177126">
    <property type="component" value="Unassembled WGS sequence"/>
</dbReference>
<dbReference type="Pfam" id="PF13632">
    <property type="entry name" value="Glyco_trans_2_3"/>
    <property type="match status" value="1"/>
</dbReference>
<accession>A0A1G2FSP1</accession>
<evidence type="ECO:0000259" key="2">
    <source>
        <dbReference type="Pfam" id="PF13632"/>
    </source>
</evidence>
<dbReference type="InterPro" id="IPR029044">
    <property type="entry name" value="Nucleotide-diphossugar_trans"/>
</dbReference>
<name>A0A1G2FSP1_9BACT</name>
<proteinExistence type="predicted"/>
<protein>
    <recommendedName>
        <fullName evidence="1 2">Glycosyltransferase 2-like domain-containing protein</fullName>
    </recommendedName>
</protein>
<sequence>MELSIIVTHYKTPELLKLCLRSLKEAAQGITYEILVLDSESQEETEEIINNEWPEITLFLFKKNTGYAKIVNVGLKEAKGDYLLILNADIVVAKDSLKKMMEYLSANRKVGILGPRLLNFNGAIQESCFRFYRLFTVIYRRTFLGKTNLGKKELDRFEMKDFDRQSTREVDWLLGAAMMIKRQALREVGPMDERFFLYFEDTDWCLRFWKKGWSAVYLSDARMHHYHGRLSKKTKGVADLFFNKYTWIHISSAIKYFWKWRGKQLTT</sequence>
<dbReference type="PANTHER" id="PTHR43179">
    <property type="entry name" value="RHAMNOSYLTRANSFERASE WBBL"/>
    <property type="match status" value="1"/>
</dbReference>
<dbReference type="Pfam" id="PF00535">
    <property type="entry name" value="Glycos_transf_2"/>
    <property type="match status" value="1"/>
</dbReference>
<dbReference type="InterPro" id="IPR001173">
    <property type="entry name" value="Glyco_trans_2-like"/>
</dbReference>
<organism evidence="3 4">
    <name type="scientific">Candidatus Portnoybacteria bacterium RIFCSPLOWO2_02_FULL_39_11</name>
    <dbReference type="NCBI Taxonomy" id="1802001"/>
    <lineage>
        <taxon>Bacteria</taxon>
        <taxon>Candidatus Portnoyibacteriota</taxon>
    </lineage>
</organism>
<dbReference type="Gene3D" id="3.90.550.10">
    <property type="entry name" value="Spore Coat Polysaccharide Biosynthesis Protein SpsA, Chain A"/>
    <property type="match status" value="1"/>
</dbReference>
<dbReference type="CDD" id="cd04186">
    <property type="entry name" value="GT_2_like_c"/>
    <property type="match status" value="1"/>
</dbReference>
<dbReference type="PANTHER" id="PTHR43179:SF7">
    <property type="entry name" value="RHAMNOSYLTRANSFERASE WBBL"/>
    <property type="match status" value="1"/>
</dbReference>
<gene>
    <name evidence="3" type="ORF">A3B04_01315</name>
</gene>
<comment type="caution">
    <text evidence="3">The sequence shown here is derived from an EMBL/GenBank/DDBJ whole genome shotgun (WGS) entry which is preliminary data.</text>
</comment>
<feature type="domain" description="Glycosyltransferase 2-like" evidence="2">
    <location>
        <begin position="162"/>
        <end position="226"/>
    </location>
</feature>
<dbReference type="EMBL" id="MHNF01000019">
    <property type="protein sequence ID" value="OGZ41114.1"/>
    <property type="molecule type" value="Genomic_DNA"/>
</dbReference>
<reference evidence="3 4" key="1">
    <citation type="journal article" date="2016" name="Nat. Commun.">
        <title>Thousands of microbial genomes shed light on interconnected biogeochemical processes in an aquifer system.</title>
        <authorList>
            <person name="Anantharaman K."/>
            <person name="Brown C.T."/>
            <person name="Hug L.A."/>
            <person name="Sharon I."/>
            <person name="Castelle C.J."/>
            <person name="Probst A.J."/>
            <person name="Thomas B.C."/>
            <person name="Singh A."/>
            <person name="Wilkins M.J."/>
            <person name="Karaoz U."/>
            <person name="Brodie E.L."/>
            <person name="Williams K.H."/>
            <person name="Hubbard S.S."/>
            <person name="Banfield J.F."/>
        </authorList>
    </citation>
    <scope>NUCLEOTIDE SEQUENCE [LARGE SCALE GENOMIC DNA]</scope>
</reference>
<feature type="domain" description="Glycosyltransferase 2-like" evidence="1">
    <location>
        <begin position="4"/>
        <end position="122"/>
    </location>
</feature>
<dbReference type="AlphaFoldDB" id="A0A1G2FSP1"/>
<evidence type="ECO:0000259" key="1">
    <source>
        <dbReference type="Pfam" id="PF00535"/>
    </source>
</evidence>
<evidence type="ECO:0000313" key="4">
    <source>
        <dbReference type="Proteomes" id="UP000177126"/>
    </source>
</evidence>
<dbReference type="SUPFAM" id="SSF53448">
    <property type="entry name" value="Nucleotide-diphospho-sugar transferases"/>
    <property type="match status" value="1"/>
</dbReference>